<evidence type="ECO:0000256" key="1">
    <source>
        <dbReference type="SAM" id="SignalP"/>
    </source>
</evidence>
<reference evidence="3" key="1">
    <citation type="submission" date="2016-11" db="EMBL/GenBank/DDBJ databases">
        <authorList>
            <person name="Varghese N."/>
            <person name="Submissions S."/>
        </authorList>
    </citation>
    <scope>NUCLEOTIDE SEQUENCE [LARGE SCALE GENOMIC DNA]</scope>
    <source>
        <strain evidence="3">DSM 16219</strain>
    </source>
</reference>
<dbReference type="AlphaFoldDB" id="A0A1M6Y100"/>
<dbReference type="STRING" id="1121393.SAMN02745216_04649"/>
<feature type="signal peptide" evidence="1">
    <location>
        <begin position="1"/>
        <end position="21"/>
    </location>
</feature>
<proteinExistence type="predicted"/>
<dbReference type="Proteomes" id="UP000183994">
    <property type="component" value="Unassembled WGS sequence"/>
</dbReference>
<dbReference type="OrthoDB" id="5421844at2"/>
<gene>
    <name evidence="2" type="ORF">SAMN02745216_04649</name>
</gene>
<feature type="chain" id="PRO_5012816535" description="DUF3568 family protein" evidence="1">
    <location>
        <begin position="22"/>
        <end position="129"/>
    </location>
</feature>
<evidence type="ECO:0008006" key="4">
    <source>
        <dbReference type="Google" id="ProtNLM"/>
    </source>
</evidence>
<accession>A0A1M6Y100</accession>
<dbReference type="EMBL" id="FQZU01000046">
    <property type="protein sequence ID" value="SHL11921.1"/>
    <property type="molecule type" value="Genomic_DNA"/>
</dbReference>
<sequence>MQRALLALLCAIVLISTSSCAAVVVGAGAGAGAFTYVKGELVRSYPATYAKAVSVTNAVMNDLKISIDSKVDDGITTTFNGRRAGDKPVTIKVTMLDPKITQIGIRVGYVGVWDRQISETIHSQIQERL</sequence>
<keyword evidence="1" id="KW-0732">Signal</keyword>
<keyword evidence="3" id="KW-1185">Reference proteome</keyword>
<dbReference type="PROSITE" id="PS51257">
    <property type="entry name" value="PROKAR_LIPOPROTEIN"/>
    <property type="match status" value="1"/>
</dbReference>
<evidence type="ECO:0000313" key="3">
    <source>
        <dbReference type="Proteomes" id="UP000183994"/>
    </source>
</evidence>
<dbReference type="InterPro" id="IPR021952">
    <property type="entry name" value="Flpp3-like"/>
</dbReference>
<dbReference type="RefSeq" id="WP_073478639.1">
    <property type="nucleotide sequence ID" value="NZ_FQZU01000046.1"/>
</dbReference>
<organism evidence="2 3">
    <name type="scientific">Desulfatibacillum alkenivorans DSM 16219</name>
    <dbReference type="NCBI Taxonomy" id="1121393"/>
    <lineage>
        <taxon>Bacteria</taxon>
        <taxon>Pseudomonadati</taxon>
        <taxon>Thermodesulfobacteriota</taxon>
        <taxon>Desulfobacteria</taxon>
        <taxon>Desulfobacterales</taxon>
        <taxon>Desulfatibacillaceae</taxon>
        <taxon>Desulfatibacillum</taxon>
    </lineage>
</organism>
<dbReference type="Pfam" id="PF12092">
    <property type="entry name" value="DUF3568"/>
    <property type="match status" value="1"/>
</dbReference>
<protein>
    <recommendedName>
        <fullName evidence="4">DUF3568 family protein</fullName>
    </recommendedName>
</protein>
<evidence type="ECO:0000313" key="2">
    <source>
        <dbReference type="EMBL" id="SHL11921.1"/>
    </source>
</evidence>
<name>A0A1M6Y100_9BACT</name>